<dbReference type="OrthoDB" id="9810250at2"/>
<evidence type="ECO:0000256" key="2">
    <source>
        <dbReference type="PROSITE-ProRule" id="PRU00335"/>
    </source>
</evidence>
<dbReference type="Pfam" id="PF00440">
    <property type="entry name" value="TetR_N"/>
    <property type="match status" value="1"/>
</dbReference>
<name>A0A1M5TD05_9FIRM</name>
<proteinExistence type="predicted"/>
<dbReference type="Proteomes" id="UP000184032">
    <property type="component" value="Unassembled WGS sequence"/>
</dbReference>
<evidence type="ECO:0000313" key="5">
    <source>
        <dbReference type="Proteomes" id="UP000184032"/>
    </source>
</evidence>
<dbReference type="InterPro" id="IPR009057">
    <property type="entry name" value="Homeodomain-like_sf"/>
</dbReference>
<dbReference type="EMBL" id="FQXI01000010">
    <property type="protein sequence ID" value="SHH48599.1"/>
    <property type="molecule type" value="Genomic_DNA"/>
</dbReference>
<dbReference type="Pfam" id="PF14278">
    <property type="entry name" value="TetR_C_8"/>
    <property type="match status" value="1"/>
</dbReference>
<evidence type="ECO:0000256" key="1">
    <source>
        <dbReference type="ARBA" id="ARBA00023125"/>
    </source>
</evidence>
<feature type="domain" description="HTH tetR-type" evidence="3">
    <location>
        <begin position="11"/>
        <end position="71"/>
    </location>
</feature>
<dbReference type="PANTHER" id="PTHR43479:SF16">
    <property type="entry name" value="HTH TETR-TYPE DOMAIN-CONTAINING PROTEIN"/>
    <property type="match status" value="1"/>
</dbReference>
<keyword evidence="1 2" id="KW-0238">DNA-binding</keyword>
<sequence length="189" mass="21972">MKIENVDLRVQKTKRALATSMFTLLEKNSFGKITVNDICTEAMVSRSAFYDHFNDKYDLVIFCVELMREKLFAETFEELDGIEHRISSVLKNIKENVKLFKNLLMEDVDSELIKMMRNSFQEDIEKTIKRKNLKDEELLAPVELISTFYAFGITSVIVDWVSSEMKYSIEDMAKYLHNLTSKGVLDSVN</sequence>
<dbReference type="RefSeq" id="WP_073185033.1">
    <property type="nucleotide sequence ID" value="NZ_FQXI01000010.1"/>
</dbReference>
<dbReference type="InterPro" id="IPR001647">
    <property type="entry name" value="HTH_TetR"/>
</dbReference>
<dbReference type="PROSITE" id="PS50977">
    <property type="entry name" value="HTH_TETR_2"/>
    <property type="match status" value="1"/>
</dbReference>
<keyword evidence="5" id="KW-1185">Reference proteome</keyword>
<gene>
    <name evidence="4" type="ORF">SAMN02745245_01442</name>
</gene>
<reference evidence="4 5" key="1">
    <citation type="submission" date="2016-11" db="EMBL/GenBank/DDBJ databases">
        <authorList>
            <person name="Jaros S."/>
            <person name="Januszkiewicz K."/>
            <person name="Wedrychowicz H."/>
        </authorList>
    </citation>
    <scope>NUCLEOTIDE SEQUENCE [LARGE SCALE GENOMIC DNA]</scope>
    <source>
        <strain evidence="4 5">DSM 21120</strain>
    </source>
</reference>
<feature type="DNA-binding region" description="H-T-H motif" evidence="2">
    <location>
        <begin position="34"/>
        <end position="53"/>
    </location>
</feature>
<protein>
    <submittedName>
        <fullName evidence="4">Transcriptional regulator, TetR family</fullName>
    </submittedName>
</protein>
<accession>A0A1M5TD05</accession>
<dbReference type="PANTHER" id="PTHR43479">
    <property type="entry name" value="ACREF/ENVCD OPERON REPRESSOR-RELATED"/>
    <property type="match status" value="1"/>
</dbReference>
<dbReference type="GO" id="GO:0003677">
    <property type="term" value="F:DNA binding"/>
    <property type="evidence" value="ECO:0007669"/>
    <property type="project" value="UniProtKB-UniRule"/>
</dbReference>
<evidence type="ECO:0000259" key="3">
    <source>
        <dbReference type="PROSITE" id="PS50977"/>
    </source>
</evidence>
<dbReference type="SUPFAM" id="SSF46689">
    <property type="entry name" value="Homeodomain-like"/>
    <property type="match status" value="1"/>
</dbReference>
<dbReference type="AlphaFoldDB" id="A0A1M5TD05"/>
<dbReference type="InterPro" id="IPR039532">
    <property type="entry name" value="TetR_C_Firmicutes"/>
</dbReference>
<evidence type="ECO:0000313" key="4">
    <source>
        <dbReference type="EMBL" id="SHH48599.1"/>
    </source>
</evidence>
<organism evidence="4 5">
    <name type="scientific">Anaerosphaera aminiphila DSM 21120</name>
    <dbReference type="NCBI Taxonomy" id="1120995"/>
    <lineage>
        <taxon>Bacteria</taxon>
        <taxon>Bacillati</taxon>
        <taxon>Bacillota</taxon>
        <taxon>Tissierellia</taxon>
        <taxon>Tissierellales</taxon>
        <taxon>Peptoniphilaceae</taxon>
        <taxon>Anaerosphaera</taxon>
    </lineage>
</organism>
<dbReference type="STRING" id="1120995.SAMN02745245_01442"/>
<dbReference type="InterPro" id="IPR050624">
    <property type="entry name" value="HTH-type_Tx_Regulator"/>
</dbReference>
<dbReference type="Gene3D" id="1.10.357.10">
    <property type="entry name" value="Tetracycline Repressor, domain 2"/>
    <property type="match status" value="1"/>
</dbReference>